<evidence type="ECO:0000256" key="1">
    <source>
        <dbReference type="ARBA" id="ARBA00010701"/>
    </source>
</evidence>
<evidence type="ECO:0000313" key="12">
    <source>
        <dbReference type="RefSeq" id="XP_012972311.1"/>
    </source>
</evidence>
<dbReference type="GO" id="GO:0006776">
    <property type="term" value="P:vitamin A metabolic process"/>
    <property type="evidence" value="ECO:0007669"/>
    <property type="project" value="Ensembl"/>
</dbReference>
<dbReference type="GO" id="GO:0140354">
    <property type="term" value="P:lipid import into cell"/>
    <property type="evidence" value="ECO:0007669"/>
    <property type="project" value="Ensembl"/>
</dbReference>
<dbReference type="FunFam" id="3.40.50.1820:FF:000012">
    <property type="entry name" value="Lipase"/>
    <property type="match status" value="1"/>
</dbReference>
<dbReference type="GO" id="GO:0030099">
    <property type="term" value="P:myeloid cell differentiation"/>
    <property type="evidence" value="ECO:0007669"/>
    <property type="project" value="Ensembl"/>
</dbReference>
<evidence type="ECO:0000256" key="3">
    <source>
        <dbReference type="ARBA" id="ARBA00022963"/>
    </source>
</evidence>
<dbReference type="GO" id="GO:0006096">
    <property type="term" value="P:glycolytic process"/>
    <property type="evidence" value="ECO:0007669"/>
    <property type="project" value="Ensembl"/>
</dbReference>
<dbReference type="GO" id="GO:1990845">
    <property type="term" value="P:adaptive thermogenesis"/>
    <property type="evidence" value="ECO:0007669"/>
    <property type="project" value="Ensembl"/>
</dbReference>
<dbReference type="GeneTree" id="ENSGT00940000154696"/>
<keyword evidence="6 11" id="KW-0378">Hydrolase</keyword>
<dbReference type="STRING" id="10036.ENSMAUP00000003638"/>
<dbReference type="GO" id="GO:1903409">
    <property type="term" value="P:reactive oxygen species biosynthetic process"/>
    <property type="evidence" value="ECO:0007669"/>
    <property type="project" value="Ensembl"/>
</dbReference>
<dbReference type="GO" id="GO:0010878">
    <property type="term" value="P:cholesterol storage"/>
    <property type="evidence" value="ECO:0007669"/>
    <property type="project" value="Ensembl"/>
</dbReference>
<dbReference type="GO" id="GO:0051881">
    <property type="term" value="P:regulation of mitochondrial membrane potential"/>
    <property type="evidence" value="ECO:0007669"/>
    <property type="project" value="Ensembl"/>
</dbReference>
<dbReference type="GO" id="GO:0055088">
    <property type="term" value="P:lipid homeostasis"/>
    <property type="evidence" value="ECO:0007669"/>
    <property type="project" value="Ensembl"/>
</dbReference>
<dbReference type="GO" id="GO:0048536">
    <property type="term" value="P:spleen development"/>
    <property type="evidence" value="ECO:0007669"/>
    <property type="project" value="Ensembl"/>
</dbReference>
<feature type="active site" description="Charge relay system" evidence="7">
    <location>
        <position position="372"/>
    </location>
</feature>
<dbReference type="GO" id="GO:0060837">
    <property type="term" value="P:blood vessel endothelial cell differentiation"/>
    <property type="evidence" value="ECO:0007669"/>
    <property type="project" value="Ensembl"/>
</dbReference>
<reference evidence="11 12" key="1">
    <citation type="submission" date="2025-04" db="UniProtKB">
        <authorList>
            <consortium name="RefSeq"/>
        </authorList>
    </citation>
    <scope>IDENTIFICATION</scope>
</reference>
<evidence type="ECO:0000256" key="6">
    <source>
        <dbReference type="PIRNR" id="PIRNR000862"/>
    </source>
</evidence>
<dbReference type="RefSeq" id="XP_012972311.1">
    <property type="nucleotide sequence ID" value="XM_013116857.2"/>
</dbReference>
<dbReference type="GO" id="GO:0016042">
    <property type="term" value="P:lipid catabolic process"/>
    <property type="evidence" value="ECO:0007669"/>
    <property type="project" value="UniProtKB-KW"/>
</dbReference>
<dbReference type="GO" id="GO:0008340">
    <property type="term" value="P:determination of adult lifespan"/>
    <property type="evidence" value="ECO:0007669"/>
    <property type="project" value="Ensembl"/>
</dbReference>
<feature type="signal peptide" evidence="8">
    <location>
        <begin position="1"/>
        <end position="18"/>
    </location>
</feature>
<sequence>MQIMGLVACLVLGILLSGGPTGSISPVDPEANMNVTEIIGYWGYPSEEHTVQTEDGYILSLHRIPHGRKNHSDKGPRPVVYLQHGFLADSSNWVTNLDNSSLGFILANAGFDVWLGNSRGNTWSRRHTTLSVSQDEFWAFSFDEMAKYDLPASINYIVNKTGQEQVYYLGHSQGTTIGFIAFSQIPELAKKIKMFFALAPVVFLNFASSPLVKISKLPDVIIEDLCGHKQFLPQSAILKWLGTHVCTHVVLKELCTNLFFLLCGFNEKNLNTSRVDVYTSHCPAGTSVQNVLHWSQIARHNKLQAFDWGSSAKNYFHYNQSYPPLYDLKDMPVPTALWSGDHDSLADPSDVNILLTQISNLVYHKRLPEWEHLDFLWGLDAPWRMYNEIVTLLRKYQ</sequence>
<dbReference type="GO" id="GO:0006631">
    <property type="term" value="P:fatty acid metabolic process"/>
    <property type="evidence" value="ECO:0007669"/>
    <property type="project" value="Ensembl"/>
</dbReference>
<dbReference type="GO" id="GO:1901355">
    <property type="term" value="P:response to rapamycin"/>
    <property type="evidence" value="ECO:0007669"/>
    <property type="project" value="Ensembl"/>
</dbReference>
<dbReference type="GO" id="GO:0001935">
    <property type="term" value="P:endothelial cell proliferation"/>
    <property type="evidence" value="ECO:0007669"/>
    <property type="project" value="Ensembl"/>
</dbReference>
<dbReference type="GO" id="GO:0002021">
    <property type="term" value="P:response to dietary excess"/>
    <property type="evidence" value="ECO:0007669"/>
    <property type="project" value="Ensembl"/>
</dbReference>
<keyword evidence="2 8" id="KW-0732">Signal</keyword>
<dbReference type="GO" id="GO:0031929">
    <property type="term" value="P:TOR signaling"/>
    <property type="evidence" value="ECO:0007669"/>
    <property type="project" value="Ensembl"/>
</dbReference>
<dbReference type="GO" id="GO:0001650">
    <property type="term" value="C:fibrillar center"/>
    <property type="evidence" value="ECO:0007669"/>
    <property type="project" value="Ensembl"/>
</dbReference>
<dbReference type="GO" id="GO:0005764">
    <property type="term" value="C:lysosome"/>
    <property type="evidence" value="ECO:0007669"/>
    <property type="project" value="Ensembl"/>
</dbReference>
<keyword evidence="5" id="KW-0325">Glycoprotein</keyword>
<dbReference type="GO" id="GO:0005829">
    <property type="term" value="C:cytosol"/>
    <property type="evidence" value="ECO:0007669"/>
    <property type="project" value="Ensembl"/>
</dbReference>
<dbReference type="GO" id="GO:0050862">
    <property type="term" value="P:positive regulation of T cell receptor signaling pathway"/>
    <property type="evidence" value="ECO:0007669"/>
    <property type="project" value="Ensembl"/>
</dbReference>
<dbReference type="InterPro" id="IPR025483">
    <property type="entry name" value="Lipase_euk"/>
</dbReference>
<dbReference type="GO" id="GO:0009410">
    <property type="term" value="P:response to xenobiotic stimulus"/>
    <property type="evidence" value="ECO:0007669"/>
    <property type="project" value="Ensembl"/>
</dbReference>
<dbReference type="GO" id="GO:0004771">
    <property type="term" value="F:sterol ester esterase activity"/>
    <property type="evidence" value="ECO:0007669"/>
    <property type="project" value="Ensembl"/>
</dbReference>
<dbReference type="GO" id="GO:0061519">
    <property type="term" value="P:macrophage homeostasis"/>
    <property type="evidence" value="ECO:0007669"/>
    <property type="project" value="Ensembl"/>
</dbReference>
<dbReference type="GO" id="GO:0002526">
    <property type="term" value="P:acute inflammatory response"/>
    <property type="evidence" value="ECO:0007669"/>
    <property type="project" value="Ensembl"/>
</dbReference>
<dbReference type="GO" id="GO:0005654">
    <property type="term" value="C:nucleoplasm"/>
    <property type="evidence" value="ECO:0007669"/>
    <property type="project" value="Ensembl"/>
</dbReference>
<dbReference type="GO" id="GO:0072576">
    <property type="term" value="P:liver morphogenesis"/>
    <property type="evidence" value="ECO:0007669"/>
    <property type="project" value="Ensembl"/>
</dbReference>
<dbReference type="KEGG" id="maua:101843906"/>
<dbReference type="GO" id="GO:0007005">
    <property type="term" value="P:mitochondrion organization"/>
    <property type="evidence" value="ECO:0007669"/>
    <property type="project" value="Ensembl"/>
</dbReference>
<dbReference type="GO" id="GO:0006754">
    <property type="term" value="P:ATP biosynthetic process"/>
    <property type="evidence" value="ECO:0007669"/>
    <property type="project" value="Ensembl"/>
</dbReference>
<evidence type="ECO:0000256" key="2">
    <source>
        <dbReference type="ARBA" id="ARBA00022729"/>
    </source>
</evidence>
<dbReference type="GO" id="GO:0071838">
    <property type="term" value="P:cell proliferation in bone marrow"/>
    <property type="evidence" value="ECO:0007669"/>
    <property type="project" value="Ensembl"/>
</dbReference>
<dbReference type="GO" id="GO:0008333">
    <property type="term" value="P:endosome to lysosome transport"/>
    <property type="evidence" value="ECO:0007669"/>
    <property type="project" value="Ensembl"/>
</dbReference>
<dbReference type="RefSeq" id="XP_005063732.1">
    <property type="nucleotide sequence ID" value="XM_005063675.3"/>
</dbReference>
<evidence type="ECO:0000256" key="5">
    <source>
        <dbReference type="ARBA" id="ARBA00023180"/>
    </source>
</evidence>
<name>A0A1U8BYK1_MESAU</name>
<organism evidence="10 12">
    <name type="scientific">Mesocricetus auratus</name>
    <name type="common">Golden hamster</name>
    <dbReference type="NCBI Taxonomy" id="10036"/>
    <lineage>
        <taxon>Eukaryota</taxon>
        <taxon>Metazoa</taxon>
        <taxon>Chordata</taxon>
        <taxon>Craniata</taxon>
        <taxon>Vertebrata</taxon>
        <taxon>Euteleostomi</taxon>
        <taxon>Mammalia</taxon>
        <taxon>Eutheria</taxon>
        <taxon>Euarchontoglires</taxon>
        <taxon>Glires</taxon>
        <taxon>Rodentia</taxon>
        <taxon>Myomorpha</taxon>
        <taxon>Muroidea</taxon>
        <taxon>Cricetidae</taxon>
        <taxon>Cricetinae</taxon>
        <taxon>Mesocricetus</taxon>
    </lineage>
</organism>
<dbReference type="SUPFAM" id="SSF53474">
    <property type="entry name" value="alpha/beta-Hydrolases"/>
    <property type="match status" value="1"/>
</dbReference>
<dbReference type="GO" id="GO:0009409">
    <property type="term" value="P:response to cold"/>
    <property type="evidence" value="ECO:0007669"/>
    <property type="project" value="Ensembl"/>
</dbReference>
<accession>A0A1U8BYK1</accession>
<dbReference type="GO" id="GO:0070341">
    <property type="term" value="P:fat cell proliferation"/>
    <property type="evidence" value="ECO:0007669"/>
    <property type="project" value="Ensembl"/>
</dbReference>
<dbReference type="GO" id="GO:0006641">
    <property type="term" value="P:triglyceride metabolic process"/>
    <property type="evidence" value="ECO:0007669"/>
    <property type="project" value="Ensembl"/>
</dbReference>
<evidence type="ECO:0000256" key="8">
    <source>
        <dbReference type="SAM" id="SignalP"/>
    </source>
</evidence>
<dbReference type="GO" id="GO:0035726">
    <property type="term" value="P:common myeloid progenitor cell proliferation"/>
    <property type="evidence" value="ECO:0007669"/>
    <property type="project" value="Ensembl"/>
</dbReference>
<dbReference type="GO" id="GO:0033189">
    <property type="term" value="P:response to vitamin A"/>
    <property type="evidence" value="ECO:0007669"/>
    <property type="project" value="Ensembl"/>
</dbReference>
<protein>
    <recommendedName>
        <fullName evidence="6">Lipase</fullName>
    </recommendedName>
</protein>
<dbReference type="GO" id="GO:0042159">
    <property type="term" value="P:lipoprotein catabolic process"/>
    <property type="evidence" value="ECO:0007669"/>
    <property type="project" value="Ensembl"/>
</dbReference>
<dbReference type="GO" id="GO:0033028">
    <property type="term" value="P:myeloid cell apoptotic process"/>
    <property type="evidence" value="ECO:0007669"/>
    <property type="project" value="Ensembl"/>
</dbReference>
<feature type="active site" description="Charge relay system" evidence="7">
    <location>
        <position position="343"/>
    </location>
</feature>
<keyword evidence="10" id="KW-1185">Reference proteome</keyword>
<dbReference type="Gene3D" id="3.40.50.1820">
    <property type="entry name" value="alpha/beta hydrolase"/>
    <property type="match status" value="1"/>
</dbReference>
<dbReference type="GO" id="GO:0002536">
    <property type="term" value="P:respiratory burst involved in inflammatory response"/>
    <property type="evidence" value="ECO:0007669"/>
    <property type="project" value="Ensembl"/>
</dbReference>
<dbReference type="GO" id="GO:0030217">
    <property type="term" value="P:T cell differentiation"/>
    <property type="evidence" value="ECO:0007669"/>
    <property type="project" value="Ensembl"/>
</dbReference>
<evidence type="ECO:0000313" key="10">
    <source>
        <dbReference type="Proteomes" id="UP000886700"/>
    </source>
</evidence>
<dbReference type="GO" id="GO:0030324">
    <property type="term" value="P:lung development"/>
    <property type="evidence" value="ECO:0007669"/>
    <property type="project" value="Ensembl"/>
</dbReference>
<dbReference type="GO" id="GO:0048771">
    <property type="term" value="P:tissue remodeling"/>
    <property type="evidence" value="ECO:0007669"/>
    <property type="project" value="Ensembl"/>
</dbReference>
<dbReference type="GO" id="GO:0010467">
    <property type="term" value="P:gene expression"/>
    <property type="evidence" value="ECO:0007669"/>
    <property type="project" value="Ensembl"/>
</dbReference>
<dbReference type="eggNOG" id="KOG2624">
    <property type="taxonomic scope" value="Eukaryota"/>
</dbReference>
<dbReference type="GO" id="GO:0140962">
    <property type="term" value="P:multicellular organismal-level chemical homeostasis"/>
    <property type="evidence" value="ECO:0007669"/>
    <property type="project" value="Ensembl"/>
</dbReference>
<gene>
    <name evidence="11 12" type="primary">Lipa</name>
</gene>
<dbReference type="GO" id="GO:0007264">
    <property type="term" value="P:small GTPase-mediated signal transduction"/>
    <property type="evidence" value="ECO:0007669"/>
    <property type="project" value="Ensembl"/>
</dbReference>
<feature type="domain" description="AB hydrolase-1" evidence="9">
    <location>
        <begin position="78"/>
        <end position="378"/>
    </location>
</feature>
<dbReference type="GO" id="GO:0033344">
    <property type="term" value="P:cholesterol efflux"/>
    <property type="evidence" value="ECO:0007669"/>
    <property type="project" value="Ensembl"/>
</dbReference>
<dbReference type="GO" id="GO:0006006">
    <property type="term" value="P:glucose metabolic process"/>
    <property type="evidence" value="ECO:0007669"/>
    <property type="project" value="Ensembl"/>
</dbReference>
<evidence type="ECO:0000259" key="9">
    <source>
        <dbReference type="Pfam" id="PF00561"/>
    </source>
</evidence>
<dbReference type="GO" id="GO:0048873">
    <property type="term" value="P:homeostasis of number of cells within a tissue"/>
    <property type="evidence" value="ECO:0007669"/>
    <property type="project" value="Ensembl"/>
</dbReference>
<dbReference type="PANTHER" id="PTHR11005">
    <property type="entry name" value="LYSOSOMAL ACID LIPASE-RELATED"/>
    <property type="match status" value="1"/>
</dbReference>
<dbReference type="Proteomes" id="UP000886700">
    <property type="component" value="Unplaced"/>
</dbReference>
<keyword evidence="4" id="KW-0443">Lipid metabolism</keyword>
<dbReference type="InterPro" id="IPR029058">
    <property type="entry name" value="AB_hydrolase_fold"/>
</dbReference>
<feature type="chain" id="PRO_5010815645" description="Lipase" evidence="8">
    <location>
        <begin position="19"/>
        <end position="397"/>
    </location>
</feature>
<dbReference type="GO" id="GO:0048539">
    <property type="term" value="P:bone marrow development"/>
    <property type="evidence" value="ECO:0007669"/>
    <property type="project" value="Ensembl"/>
</dbReference>
<dbReference type="GO" id="GO:0006897">
    <property type="term" value="P:endocytosis"/>
    <property type="evidence" value="ECO:0007669"/>
    <property type="project" value="Ensembl"/>
</dbReference>
<feature type="active site" description="Nucleophile" evidence="7">
    <location>
        <position position="172"/>
    </location>
</feature>
<dbReference type="GO" id="GO:0000902">
    <property type="term" value="P:cell morphogenesis"/>
    <property type="evidence" value="ECO:0007669"/>
    <property type="project" value="Ensembl"/>
</dbReference>
<evidence type="ECO:0000256" key="4">
    <source>
        <dbReference type="ARBA" id="ARBA00023098"/>
    </source>
</evidence>
<dbReference type="Pfam" id="PF00561">
    <property type="entry name" value="Abhydrolase_1"/>
    <property type="match status" value="1"/>
</dbReference>
<dbReference type="PIRSF" id="PIRSF000862">
    <property type="entry name" value="Steryl_ester_lip"/>
    <property type="match status" value="1"/>
</dbReference>
<dbReference type="GeneID" id="101843906"/>
<dbReference type="GO" id="GO:0070231">
    <property type="term" value="P:T cell apoptotic process"/>
    <property type="evidence" value="ECO:0007669"/>
    <property type="project" value="Ensembl"/>
</dbReference>
<dbReference type="CTD" id="3988"/>
<evidence type="ECO:0000256" key="7">
    <source>
        <dbReference type="PIRSR" id="PIRSR000862-1"/>
    </source>
</evidence>
<proteinExistence type="inferred from homology"/>
<dbReference type="GO" id="GO:0002244">
    <property type="term" value="P:hematopoietic progenitor cell differentiation"/>
    <property type="evidence" value="ECO:0007669"/>
    <property type="project" value="Ensembl"/>
</dbReference>
<dbReference type="OrthoDB" id="9974421at2759"/>
<dbReference type="GO" id="GO:0060612">
    <property type="term" value="P:adipose tissue development"/>
    <property type="evidence" value="ECO:0007669"/>
    <property type="project" value="Ensembl"/>
</dbReference>
<dbReference type="GO" id="GO:0042098">
    <property type="term" value="P:T cell proliferation"/>
    <property type="evidence" value="ECO:0007669"/>
    <property type="project" value="Ensembl"/>
</dbReference>
<evidence type="ECO:0000313" key="11">
    <source>
        <dbReference type="RefSeq" id="XP_005063732.1"/>
    </source>
</evidence>
<dbReference type="GO" id="GO:0030421">
    <property type="term" value="P:defecation"/>
    <property type="evidence" value="ECO:0007669"/>
    <property type="project" value="Ensembl"/>
</dbReference>
<dbReference type="InterPro" id="IPR000073">
    <property type="entry name" value="AB_hydrolase_1"/>
</dbReference>
<dbReference type="GO" id="GO:0007040">
    <property type="term" value="P:lysosome organization"/>
    <property type="evidence" value="ECO:0007669"/>
    <property type="project" value="Ensembl"/>
</dbReference>
<comment type="similarity">
    <text evidence="1 6">Belongs to the AB hydrolase superfamily. Lipase family.</text>
</comment>
<keyword evidence="3 6" id="KW-0442">Lipid degradation</keyword>
<dbReference type="GO" id="GO:0000278">
    <property type="term" value="P:mitotic cell cycle"/>
    <property type="evidence" value="ECO:0007669"/>
    <property type="project" value="Ensembl"/>
</dbReference>
<dbReference type="AlphaFoldDB" id="A0A1U8BYK1"/>
<dbReference type="GO" id="GO:0071830">
    <property type="term" value="P:triglyceride-rich lipoprotein particle clearance"/>
    <property type="evidence" value="ECO:0007669"/>
    <property type="project" value="Ensembl"/>
</dbReference>
<dbReference type="GO" id="GO:0006695">
    <property type="term" value="P:cholesterol biosynthetic process"/>
    <property type="evidence" value="ECO:0007669"/>
    <property type="project" value="Ensembl"/>
</dbReference>